<dbReference type="RefSeq" id="WP_081753978.1">
    <property type="nucleotide sequence ID" value="NZ_CP049140.1"/>
</dbReference>
<organism evidence="1 2">
    <name type="scientific">Pseudomonas nitroreducens</name>
    <dbReference type="NCBI Taxonomy" id="46680"/>
    <lineage>
        <taxon>Bacteria</taxon>
        <taxon>Pseudomonadati</taxon>
        <taxon>Pseudomonadota</taxon>
        <taxon>Gammaproteobacteria</taxon>
        <taxon>Pseudomonadales</taxon>
        <taxon>Pseudomonadaceae</taxon>
        <taxon>Pseudomonas</taxon>
    </lineage>
</organism>
<dbReference type="KEGG" id="pnt:G5B91_00175"/>
<evidence type="ECO:0000313" key="2">
    <source>
        <dbReference type="Proteomes" id="UP000501063"/>
    </source>
</evidence>
<name>A0A6G6INY6_PSENT</name>
<dbReference type="InterPro" id="IPR036388">
    <property type="entry name" value="WH-like_DNA-bd_sf"/>
</dbReference>
<dbReference type="InterPro" id="IPR036390">
    <property type="entry name" value="WH_DNA-bd_sf"/>
</dbReference>
<accession>A0A6G6INY6</accession>
<dbReference type="Pfam" id="PF13730">
    <property type="entry name" value="HTH_36"/>
    <property type="match status" value="1"/>
</dbReference>
<dbReference type="EMBL" id="CP049140">
    <property type="protein sequence ID" value="QIE84769.1"/>
    <property type="molecule type" value="Genomic_DNA"/>
</dbReference>
<gene>
    <name evidence="1" type="ORF">G5B91_00175</name>
</gene>
<dbReference type="Gene3D" id="1.10.10.10">
    <property type="entry name" value="Winged helix-like DNA-binding domain superfamily/Winged helix DNA-binding domain"/>
    <property type="match status" value="1"/>
</dbReference>
<dbReference type="Proteomes" id="UP000501063">
    <property type="component" value="Chromosome"/>
</dbReference>
<sequence length="179" mass="20491">MNMQENQNYNSLEDLEKSNEITDAIKSQILNAVEKELRKNPNTKSISLDIKSLINVNDDKTKVSVKGAFVLAFVDNLAELDLNNSEFRVLMYILKIMEYGNLVNLSQKIVCDALSLDKSKVSRAFRSLEKKDILVKKEGHLFVNSNICCKGLAHKMTQEKRDNLISCRKENDTIKNMYQ</sequence>
<evidence type="ECO:0008006" key="3">
    <source>
        <dbReference type="Google" id="ProtNLM"/>
    </source>
</evidence>
<proteinExistence type="predicted"/>
<reference evidence="1 2" key="1">
    <citation type="submission" date="2020-02" db="EMBL/GenBank/DDBJ databases">
        <title>Integrative conjugative elements (ICEs) and plasmids drive adaptation of Pseudomonas nitroreducens strain HBP1 to wastewater environment.</title>
        <authorList>
            <person name="Sentchilo V."/>
            <person name="Carraro N."/>
            <person name="Bertelli C."/>
            <person name="van der Meer J.R."/>
        </authorList>
    </citation>
    <scope>NUCLEOTIDE SEQUENCE [LARGE SCALE GENOMIC DNA]</scope>
    <source>
        <strain evidence="1 2">HBP1</strain>
    </source>
</reference>
<evidence type="ECO:0000313" key="1">
    <source>
        <dbReference type="EMBL" id="QIE84769.1"/>
    </source>
</evidence>
<protein>
    <recommendedName>
        <fullName evidence="3">Helix-turn-helix domain-containing protein</fullName>
    </recommendedName>
</protein>
<dbReference type="AlphaFoldDB" id="A0A6G6INY6"/>
<dbReference type="SUPFAM" id="SSF46785">
    <property type="entry name" value="Winged helix' DNA-binding domain"/>
    <property type="match status" value="1"/>
</dbReference>